<protein>
    <recommendedName>
        <fullName evidence="2">FAS1 domain-containing protein</fullName>
    </recommendedName>
</protein>
<feature type="domain" description="FAS1" evidence="2">
    <location>
        <begin position="508"/>
        <end position="643"/>
    </location>
</feature>
<name>A0AAD5KIN8_9CRUS</name>
<organism evidence="3 4">
    <name type="scientific">Daphnia sinensis</name>
    <dbReference type="NCBI Taxonomy" id="1820382"/>
    <lineage>
        <taxon>Eukaryota</taxon>
        <taxon>Metazoa</taxon>
        <taxon>Ecdysozoa</taxon>
        <taxon>Arthropoda</taxon>
        <taxon>Crustacea</taxon>
        <taxon>Branchiopoda</taxon>
        <taxon>Diplostraca</taxon>
        <taxon>Cladocera</taxon>
        <taxon>Anomopoda</taxon>
        <taxon>Daphniidae</taxon>
        <taxon>Daphnia</taxon>
        <taxon>Daphnia similis group</taxon>
    </lineage>
</organism>
<dbReference type="InterPro" id="IPR050904">
    <property type="entry name" value="Adhesion/Biosynth-related"/>
</dbReference>
<dbReference type="SUPFAM" id="SSF82153">
    <property type="entry name" value="FAS1 domain"/>
    <property type="match status" value="4"/>
</dbReference>
<dbReference type="GO" id="GO:0007155">
    <property type="term" value="P:cell adhesion"/>
    <property type="evidence" value="ECO:0007669"/>
    <property type="project" value="TreeGrafter"/>
</dbReference>
<dbReference type="GO" id="GO:0031012">
    <property type="term" value="C:extracellular matrix"/>
    <property type="evidence" value="ECO:0007669"/>
    <property type="project" value="TreeGrafter"/>
</dbReference>
<feature type="domain" description="FAS1" evidence="2">
    <location>
        <begin position="97"/>
        <end position="230"/>
    </location>
</feature>
<accession>A0AAD5KIN8</accession>
<dbReference type="InterPro" id="IPR036378">
    <property type="entry name" value="FAS1_dom_sf"/>
</dbReference>
<dbReference type="GO" id="GO:0005615">
    <property type="term" value="C:extracellular space"/>
    <property type="evidence" value="ECO:0007669"/>
    <property type="project" value="TreeGrafter"/>
</dbReference>
<dbReference type="AlphaFoldDB" id="A0AAD5KIN8"/>
<feature type="domain" description="FAS1" evidence="2">
    <location>
        <begin position="373"/>
        <end position="504"/>
    </location>
</feature>
<keyword evidence="1" id="KW-0732">Signal</keyword>
<evidence type="ECO:0000259" key="2">
    <source>
        <dbReference type="PROSITE" id="PS50213"/>
    </source>
</evidence>
<evidence type="ECO:0000256" key="1">
    <source>
        <dbReference type="SAM" id="SignalP"/>
    </source>
</evidence>
<dbReference type="FunFam" id="2.30.180.10:FF:000089">
    <property type="entry name" value="Transforming growth factor-beta-induced protein Ig-H3"/>
    <property type="match status" value="1"/>
</dbReference>
<dbReference type="PANTHER" id="PTHR10900">
    <property type="entry name" value="PERIOSTIN-RELATED"/>
    <property type="match status" value="1"/>
</dbReference>
<dbReference type="GO" id="GO:0050839">
    <property type="term" value="F:cell adhesion molecule binding"/>
    <property type="evidence" value="ECO:0007669"/>
    <property type="project" value="TreeGrafter"/>
</dbReference>
<evidence type="ECO:0000313" key="3">
    <source>
        <dbReference type="EMBL" id="KAI9552744.1"/>
    </source>
</evidence>
<feature type="chain" id="PRO_5042181430" description="FAS1 domain-containing protein" evidence="1">
    <location>
        <begin position="23"/>
        <end position="664"/>
    </location>
</feature>
<dbReference type="PANTHER" id="PTHR10900:SF114">
    <property type="entry name" value="FAS1 DOMAIN-CONTAINING PROTEIN"/>
    <property type="match status" value="1"/>
</dbReference>
<dbReference type="Gene3D" id="2.30.180.10">
    <property type="entry name" value="FAS1 domain"/>
    <property type="match status" value="4"/>
</dbReference>
<dbReference type="InterPro" id="IPR000782">
    <property type="entry name" value="FAS1_domain"/>
</dbReference>
<feature type="domain" description="FAS1" evidence="2">
    <location>
        <begin position="237"/>
        <end position="369"/>
    </location>
</feature>
<feature type="signal peptide" evidence="1">
    <location>
        <begin position="1"/>
        <end position="22"/>
    </location>
</feature>
<dbReference type="SMART" id="SM00554">
    <property type="entry name" value="FAS1"/>
    <property type="match status" value="4"/>
</dbReference>
<dbReference type="Proteomes" id="UP000820818">
    <property type="component" value="Linkage Group LG9"/>
</dbReference>
<gene>
    <name evidence="3" type="ORF">GHT06_020624</name>
</gene>
<dbReference type="Pfam" id="PF02469">
    <property type="entry name" value="Fasciclin"/>
    <property type="match status" value="4"/>
</dbReference>
<comment type="caution">
    <text evidence="3">The sequence shown here is derived from an EMBL/GenBank/DDBJ whole genome shotgun (WGS) entry which is preliminary data.</text>
</comment>
<evidence type="ECO:0000313" key="4">
    <source>
        <dbReference type="Proteomes" id="UP000820818"/>
    </source>
</evidence>
<dbReference type="PROSITE" id="PS50213">
    <property type="entry name" value="FAS1"/>
    <property type="match status" value="4"/>
</dbReference>
<dbReference type="GO" id="GO:0030198">
    <property type="term" value="P:extracellular matrix organization"/>
    <property type="evidence" value="ECO:0007669"/>
    <property type="project" value="TreeGrafter"/>
</dbReference>
<proteinExistence type="predicted"/>
<dbReference type="FunFam" id="2.30.180.10:FF:000032">
    <property type="entry name" value="Fasciclin domain-containing protein, putative"/>
    <property type="match status" value="1"/>
</dbReference>
<keyword evidence="4" id="KW-1185">Reference proteome</keyword>
<reference evidence="3 4" key="1">
    <citation type="submission" date="2022-05" db="EMBL/GenBank/DDBJ databases">
        <title>A multi-omics perspective on studying reproductive biology in Daphnia sinensis.</title>
        <authorList>
            <person name="Jia J."/>
        </authorList>
    </citation>
    <scope>NUCLEOTIDE SEQUENCE [LARGE SCALE GENOMIC DNA]</scope>
    <source>
        <strain evidence="3 4">WSL</strain>
    </source>
</reference>
<sequence>MKAYSLLIVVLVCCASWSTVDAVNKSRLPAWHIRFARQQGPNACVVEEVPGTKWKIWTECKYYLPRKICGQKTVLRFECCEGFHRVPGQEGCAGVKPLKNILETARELGATDFVRYVEESGLQKEWARDGAFTLFAPTNEAFANIPRELRARVDSFRGNIENPILRYHISDRKITSDTFQADLTIPTLYNGNRLRINKYSSGMLTVNCRTIVRKDQEATNGVVHIIDSLLDPGAVMSRDVSEIVTSDGRFSVLAKAMEESAFFNKLRSAGNAAITILAPSDEAFQKIPASRLDAILKDKEARLALLQNHVLVHPLCAPAIIDDHSMRTFAGNRLRLECDAQGVSIEGSRLRNDFVLGSNGLVHMMDDVLLPNRAKNLLELAESERLTTFMELVKIGGVEEAFSKFGAYTIFIPSEAAFYSLPEAVLQDMRSSQEKAQAAILYHATQGRLLTNKIKDSEIVMSLDEENPLRLSVYRKAIGVECAVVEKADMEGQNGVIHIINRVMIPANISAGDLLRREGNFKTFLQAMELVMTGSDALDLSAGGISSTFFVPTDAAFEELGATVIEDALKNRSFLKTIVANHVVPGLFNSDSFKPNLIYKLPSMFGTLDVRRIESTLKVREASVIKTDLMNTNGVIHVIDKVLMPEMDEPAEPLVQIRGDGANF</sequence>
<dbReference type="EMBL" id="WJBH02000009">
    <property type="protein sequence ID" value="KAI9552744.1"/>
    <property type="molecule type" value="Genomic_DNA"/>
</dbReference>